<feature type="domain" description="ABM" evidence="1">
    <location>
        <begin position="2"/>
        <end position="90"/>
    </location>
</feature>
<comment type="caution">
    <text evidence="2">The sequence shown here is derived from an EMBL/GenBank/DDBJ whole genome shotgun (WGS) entry which is preliminary data.</text>
</comment>
<dbReference type="PANTHER" id="PTHR33336">
    <property type="entry name" value="QUINOL MONOOXYGENASE YGIN-RELATED"/>
    <property type="match status" value="1"/>
</dbReference>
<dbReference type="Gene3D" id="3.30.70.100">
    <property type="match status" value="1"/>
</dbReference>
<organism evidence="2 3">
    <name type="scientific">Anaeroselena agilis</name>
    <dbReference type="NCBI Taxonomy" id="3063788"/>
    <lineage>
        <taxon>Bacteria</taxon>
        <taxon>Bacillati</taxon>
        <taxon>Bacillota</taxon>
        <taxon>Negativicutes</taxon>
        <taxon>Acetonemataceae</taxon>
        <taxon>Anaeroselena</taxon>
    </lineage>
</organism>
<dbReference type="InterPro" id="IPR050744">
    <property type="entry name" value="AI-2_Isomerase_LsrG"/>
</dbReference>
<dbReference type="GO" id="GO:0004497">
    <property type="term" value="F:monooxygenase activity"/>
    <property type="evidence" value="ECO:0007669"/>
    <property type="project" value="UniProtKB-KW"/>
</dbReference>
<dbReference type="Pfam" id="PF03992">
    <property type="entry name" value="ABM"/>
    <property type="match status" value="1"/>
</dbReference>
<evidence type="ECO:0000313" key="2">
    <source>
        <dbReference type="EMBL" id="MDT8903954.1"/>
    </source>
</evidence>
<evidence type="ECO:0000259" key="1">
    <source>
        <dbReference type="PROSITE" id="PS51725"/>
    </source>
</evidence>
<gene>
    <name evidence="2" type="ORF">Q4T40_22200</name>
</gene>
<reference evidence="2 3" key="1">
    <citation type="submission" date="2023-07" db="EMBL/GenBank/DDBJ databases">
        <title>The novel representative of Negativicutes class, Anaeroselena agilis gen. nov. sp. nov.</title>
        <authorList>
            <person name="Prokofeva M.I."/>
            <person name="Elcheninov A.G."/>
            <person name="Klyukina A."/>
            <person name="Kublanov I.V."/>
            <person name="Frolov E.N."/>
            <person name="Podosokorskaya O.A."/>
        </authorList>
    </citation>
    <scope>NUCLEOTIDE SEQUENCE [LARGE SCALE GENOMIC DNA]</scope>
    <source>
        <strain evidence="2 3">4137-cl</strain>
    </source>
</reference>
<dbReference type="InterPro" id="IPR007138">
    <property type="entry name" value="ABM_dom"/>
</dbReference>
<dbReference type="InterPro" id="IPR011008">
    <property type="entry name" value="Dimeric_a/b-barrel"/>
</dbReference>
<keyword evidence="2" id="KW-0503">Monooxygenase</keyword>
<proteinExistence type="predicted"/>
<dbReference type="Proteomes" id="UP001254848">
    <property type="component" value="Unassembled WGS sequence"/>
</dbReference>
<dbReference type="PANTHER" id="PTHR33336:SF15">
    <property type="entry name" value="ABM DOMAIN-CONTAINING PROTEIN"/>
    <property type="match status" value="1"/>
</dbReference>
<dbReference type="EMBL" id="JAUOZS010000001">
    <property type="protein sequence ID" value="MDT8903954.1"/>
    <property type="molecule type" value="Genomic_DNA"/>
</dbReference>
<keyword evidence="3" id="KW-1185">Reference proteome</keyword>
<name>A0ABU3P4G7_9FIRM</name>
<accession>A0ABU3P4G7</accession>
<dbReference type="EC" id="1.-.-.-" evidence="2"/>
<dbReference type="PROSITE" id="PS51725">
    <property type="entry name" value="ABM"/>
    <property type="match status" value="1"/>
</dbReference>
<keyword evidence="2" id="KW-0560">Oxidoreductase</keyword>
<dbReference type="RefSeq" id="WP_413782393.1">
    <property type="nucleotide sequence ID" value="NZ_JAUOZS010000001.1"/>
</dbReference>
<sequence length="98" mass="10961">MIIVMAAQTVKEGKKPEVLALAQPLMAATRQEEGCVSYTLFDDPGDPQRLVFVEEWTSKEALKKHLTTPHIAEWRAKVKDLLAAPTVIKLYEGEETPL</sequence>
<evidence type="ECO:0000313" key="3">
    <source>
        <dbReference type="Proteomes" id="UP001254848"/>
    </source>
</evidence>
<protein>
    <submittedName>
        <fullName evidence="2">Quinol monooxygenase</fullName>
        <ecNumber evidence="2">1.-.-.-</ecNumber>
    </submittedName>
</protein>
<dbReference type="SUPFAM" id="SSF54909">
    <property type="entry name" value="Dimeric alpha+beta barrel"/>
    <property type="match status" value="1"/>
</dbReference>